<feature type="transmembrane region" description="Helical" evidence="6">
    <location>
        <begin position="153"/>
        <end position="174"/>
    </location>
</feature>
<feature type="transmembrane region" description="Helical" evidence="6">
    <location>
        <begin position="428"/>
        <end position="449"/>
    </location>
</feature>
<feature type="transmembrane region" description="Helical" evidence="6">
    <location>
        <begin position="331"/>
        <end position="354"/>
    </location>
</feature>
<gene>
    <name evidence="7" type="ORF">GCM10016234_35790</name>
</gene>
<keyword evidence="2" id="KW-1003">Cell membrane</keyword>
<dbReference type="GO" id="GO:0005886">
    <property type="term" value="C:plasma membrane"/>
    <property type="evidence" value="ECO:0007669"/>
    <property type="project" value="UniProtKB-SubCell"/>
</dbReference>
<feature type="transmembrane region" description="Helical" evidence="6">
    <location>
        <begin position="120"/>
        <end position="141"/>
    </location>
</feature>
<comment type="subcellular location">
    <subcellularLocation>
        <location evidence="1">Cell membrane</location>
        <topology evidence="1">Multi-pass membrane protein</topology>
    </subcellularLocation>
</comment>
<feature type="transmembrane region" description="Helical" evidence="6">
    <location>
        <begin position="221"/>
        <end position="243"/>
    </location>
</feature>
<evidence type="ECO:0000256" key="1">
    <source>
        <dbReference type="ARBA" id="ARBA00004651"/>
    </source>
</evidence>
<evidence type="ECO:0000256" key="4">
    <source>
        <dbReference type="ARBA" id="ARBA00022989"/>
    </source>
</evidence>
<dbReference type="AlphaFoldDB" id="A0A8J3E0A1"/>
<protein>
    <recommendedName>
        <fullName evidence="9">Polysaccharide biosynthesis protein</fullName>
    </recommendedName>
</protein>
<proteinExistence type="predicted"/>
<feature type="transmembrane region" description="Helical" evidence="6">
    <location>
        <begin position="374"/>
        <end position="407"/>
    </location>
</feature>
<evidence type="ECO:0000256" key="6">
    <source>
        <dbReference type="SAM" id="Phobius"/>
    </source>
</evidence>
<dbReference type="PANTHER" id="PTHR30250:SF11">
    <property type="entry name" value="O-ANTIGEN TRANSPORTER-RELATED"/>
    <property type="match status" value="1"/>
</dbReference>
<keyword evidence="5 6" id="KW-0472">Membrane</keyword>
<keyword evidence="3 6" id="KW-0812">Transmembrane</keyword>
<dbReference type="Proteomes" id="UP000630142">
    <property type="component" value="Unassembled WGS sequence"/>
</dbReference>
<evidence type="ECO:0000313" key="8">
    <source>
        <dbReference type="Proteomes" id="UP000630142"/>
    </source>
</evidence>
<dbReference type="InterPro" id="IPR050833">
    <property type="entry name" value="Poly_Biosynth_Transport"/>
</dbReference>
<reference evidence="7" key="2">
    <citation type="submission" date="2020-09" db="EMBL/GenBank/DDBJ databases">
        <authorList>
            <person name="Sun Q."/>
            <person name="Kim S."/>
        </authorList>
    </citation>
    <scope>NUCLEOTIDE SEQUENCE</scope>
    <source>
        <strain evidence="7">KCTC 42249</strain>
    </source>
</reference>
<keyword evidence="8" id="KW-1185">Reference proteome</keyword>
<dbReference type="PANTHER" id="PTHR30250">
    <property type="entry name" value="PST FAMILY PREDICTED COLANIC ACID TRANSPORTER"/>
    <property type="match status" value="1"/>
</dbReference>
<dbReference type="RefSeq" id="WP_189506629.1">
    <property type="nucleotide sequence ID" value="NZ_BMZQ01000004.1"/>
</dbReference>
<evidence type="ECO:0000256" key="5">
    <source>
        <dbReference type="ARBA" id="ARBA00023136"/>
    </source>
</evidence>
<feature type="transmembrane region" description="Helical" evidence="6">
    <location>
        <begin position="455"/>
        <end position="478"/>
    </location>
</feature>
<evidence type="ECO:0000313" key="7">
    <source>
        <dbReference type="EMBL" id="GHD21947.1"/>
    </source>
</evidence>
<evidence type="ECO:0000256" key="3">
    <source>
        <dbReference type="ARBA" id="ARBA00022692"/>
    </source>
</evidence>
<comment type="caution">
    <text evidence="7">The sequence shown here is derived from an EMBL/GenBank/DDBJ whole genome shotgun (WGS) entry which is preliminary data.</text>
</comment>
<keyword evidence="4 6" id="KW-1133">Transmembrane helix</keyword>
<dbReference type="Pfam" id="PF13440">
    <property type="entry name" value="Polysacc_synt_3"/>
    <property type="match status" value="1"/>
</dbReference>
<evidence type="ECO:0008006" key="9">
    <source>
        <dbReference type="Google" id="ProtNLM"/>
    </source>
</evidence>
<feature type="transmembrane region" description="Helical" evidence="6">
    <location>
        <begin position="48"/>
        <end position="66"/>
    </location>
</feature>
<sequence>MFMTSAAFLRLLKRLGTGDSLYFISARTFMQVSQFVIFIVAARVLAPAQFGMFALGSAVAILLAKLGEAGWREYVLSSRSPSAVASATTAALISGLVSTSICFGAATVAASFFAASEMGWLLGFFALWLLPAGISSVQSGVMIRGGRVRALSIVQMLGELIGLACSLASLNAGFGLLSLVYGRLACQIFSLLAFVSLIGAPRPVRLDRATAWELVDFSRQILATRLIAFFRSYGATFIIGFLLGSASTGLFRAAERLVVSLSEVLAETVQVIAWKNCSRSLTQTDERGAQQRFLAREAEYIHPILLATSAPIFLGLALVSGNVIEVVLGPAWTPAAAVASLIAIRQLLLMPGFVTEPLLATMGEVRRMPPVSLFNAILALVLVLVCAPFGILAVAVGQCLAAAVSLAFQVRLQSRYAGVAFDRVLRRAFPIVPALVAMAVAVTSAQAIATEENWALWPVLALQIMSGAIAYTGTLLIVERLTSHERSLLYRPVTA</sequence>
<organism evidence="7 8">
    <name type="scientific">Tianweitania populi</name>
    <dbReference type="NCBI Taxonomy" id="1607949"/>
    <lineage>
        <taxon>Bacteria</taxon>
        <taxon>Pseudomonadati</taxon>
        <taxon>Pseudomonadota</taxon>
        <taxon>Alphaproteobacteria</taxon>
        <taxon>Hyphomicrobiales</taxon>
        <taxon>Phyllobacteriaceae</taxon>
        <taxon>Tianweitania</taxon>
    </lineage>
</organism>
<dbReference type="EMBL" id="BMZQ01000004">
    <property type="protein sequence ID" value="GHD21947.1"/>
    <property type="molecule type" value="Genomic_DNA"/>
</dbReference>
<reference evidence="7" key="1">
    <citation type="journal article" date="2014" name="Int. J. Syst. Evol. Microbiol.">
        <title>Complete genome sequence of Corynebacterium casei LMG S-19264T (=DSM 44701T), isolated from a smear-ripened cheese.</title>
        <authorList>
            <consortium name="US DOE Joint Genome Institute (JGI-PGF)"/>
            <person name="Walter F."/>
            <person name="Albersmeier A."/>
            <person name="Kalinowski J."/>
            <person name="Ruckert C."/>
        </authorList>
    </citation>
    <scope>NUCLEOTIDE SEQUENCE</scope>
    <source>
        <strain evidence="7">KCTC 42249</strain>
    </source>
</reference>
<name>A0A8J3E0A1_9HYPH</name>
<accession>A0A8J3E0A1</accession>
<feature type="transmembrane region" description="Helical" evidence="6">
    <location>
        <begin position="21"/>
        <end position="42"/>
    </location>
</feature>
<feature type="transmembrane region" description="Helical" evidence="6">
    <location>
        <begin position="180"/>
        <end position="200"/>
    </location>
</feature>
<evidence type="ECO:0000256" key="2">
    <source>
        <dbReference type="ARBA" id="ARBA00022475"/>
    </source>
</evidence>
<feature type="transmembrane region" description="Helical" evidence="6">
    <location>
        <begin position="300"/>
        <end position="319"/>
    </location>
</feature>
<feature type="transmembrane region" description="Helical" evidence="6">
    <location>
        <begin position="87"/>
        <end position="114"/>
    </location>
</feature>